<dbReference type="RefSeq" id="WP_218025401.1">
    <property type="nucleotide sequence ID" value="NZ_BJYA01000003.1"/>
</dbReference>
<evidence type="ECO:0000313" key="2">
    <source>
        <dbReference type="EMBL" id="GEN45249.1"/>
    </source>
</evidence>
<evidence type="ECO:0000256" key="1">
    <source>
        <dbReference type="SAM" id="Phobius"/>
    </source>
</evidence>
<feature type="transmembrane region" description="Helical" evidence="1">
    <location>
        <begin position="55"/>
        <end position="75"/>
    </location>
</feature>
<organism evidence="2 3">
    <name type="scientific">Alkalibacillus haloalkaliphilus</name>
    <dbReference type="NCBI Taxonomy" id="94136"/>
    <lineage>
        <taxon>Bacteria</taxon>
        <taxon>Bacillati</taxon>
        <taxon>Bacillota</taxon>
        <taxon>Bacilli</taxon>
        <taxon>Bacillales</taxon>
        <taxon>Bacillaceae</taxon>
        <taxon>Alkalibacillus</taxon>
    </lineage>
</organism>
<protein>
    <submittedName>
        <fullName evidence="2">Uncharacterized protein</fullName>
    </submittedName>
</protein>
<name>A0A511W2D4_9BACI</name>
<proteinExistence type="predicted"/>
<feature type="transmembrane region" description="Helical" evidence="1">
    <location>
        <begin position="22"/>
        <end position="43"/>
    </location>
</feature>
<sequence length="193" mass="22870">MFLIINSFIYRTVVMLISHPNWLMNLAIILIYFIVIIPLTLYGTEKVLKYALSKGKALTLLLMATPVLIISLYFYNEYREKSLDQVISYDEDDIHALVFHEGHGEKWRTDEREHVEEFNEFLSQYQVKRMRHRDWDSDVSNENGFRITIYSDSRPILASVYEERMLDVGTGPYKVVNGPIDIEWVENFIEEHR</sequence>
<accession>A0A511W2D4</accession>
<comment type="caution">
    <text evidence="2">The sequence shown here is derived from an EMBL/GenBank/DDBJ whole genome shotgun (WGS) entry which is preliminary data.</text>
</comment>
<dbReference type="AlphaFoldDB" id="A0A511W2D4"/>
<keyword evidence="1" id="KW-0472">Membrane</keyword>
<keyword evidence="3" id="KW-1185">Reference proteome</keyword>
<evidence type="ECO:0000313" key="3">
    <source>
        <dbReference type="Proteomes" id="UP000321440"/>
    </source>
</evidence>
<keyword evidence="1" id="KW-0812">Transmembrane</keyword>
<reference evidence="2 3" key="1">
    <citation type="submission" date="2019-07" db="EMBL/GenBank/DDBJ databases">
        <title>Whole genome shotgun sequence of Alkalibacillus haloalkaliphilus NBRC 103110.</title>
        <authorList>
            <person name="Hosoyama A."/>
            <person name="Uohara A."/>
            <person name="Ohji S."/>
            <person name="Ichikawa N."/>
        </authorList>
    </citation>
    <scope>NUCLEOTIDE SEQUENCE [LARGE SCALE GENOMIC DNA]</scope>
    <source>
        <strain evidence="2 3">NBRC 103110</strain>
    </source>
</reference>
<gene>
    <name evidence="2" type="ORF">AHA02nite_10250</name>
</gene>
<dbReference type="EMBL" id="BJYA01000003">
    <property type="protein sequence ID" value="GEN45249.1"/>
    <property type="molecule type" value="Genomic_DNA"/>
</dbReference>
<dbReference type="Proteomes" id="UP000321440">
    <property type="component" value="Unassembled WGS sequence"/>
</dbReference>
<keyword evidence="1" id="KW-1133">Transmembrane helix</keyword>